<dbReference type="EMBL" id="QQXK01000059">
    <property type="protein sequence ID" value="RII40874.1"/>
    <property type="molecule type" value="Genomic_DNA"/>
</dbReference>
<evidence type="ECO:0000313" key="1">
    <source>
        <dbReference type="EMBL" id="RII40874.1"/>
    </source>
</evidence>
<accession>A0A399J6C2</accession>
<dbReference type="Proteomes" id="UP000265419">
    <property type="component" value="Unassembled WGS sequence"/>
</dbReference>
<evidence type="ECO:0000313" key="2">
    <source>
        <dbReference type="Proteomes" id="UP000265419"/>
    </source>
</evidence>
<reference evidence="1 2" key="1">
    <citation type="submission" date="2018-07" db="EMBL/GenBank/DDBJ databases">
        <title>Arthrobacter sp. nov., isolated from raw cow's milk with high bacterial count.</title>
        <authorList>
            <person name="Hahne J."/>
            <person name="Isele D."/>
            <person name="Lipski A."/>
        </authorList>
    </citation>
    <scope>NUCLEOTIDE SEQUENCE [LARGE SCALE GENOMIC DNA]</scope>
    <source>
        <strain evidence="1 2">JZ R-35</strain>
    </source>
</reference>
<keyword evidence="2" id="KW-1185">Reference proteome</keyword>
<sequence>MGLADSLYGAGGECAMQWILAVGSERPPAAASSLRIDDADGVARVSGWIATERNVECPFIWHPS</sequence>
<proteinExistence type="predicted"/>
<protein>
    <submittedName>
        <fullName evidence="1">Uncharacterized protein</fullName>
    </submittedName>
</protein>
<dbReference type="AlphaFoldDB" id="A0A399J6C2"/>
<comment type="caution">
    <text evidence="1">The sequence shown here is derived from an EMBL/GenBank/DDBJ whole genome shotgun (WGS) entry which is preliminary data.</text>
</comment>
<organism evidence="1 2">
    <name type="scientific">Galactobacter valiniphilus</name>
    <dbReference type="NCBI Taxonomy" id="2676122"/>
    <lineage>
        <taxon>Bacteria</taxon>
        <taxon>Bacillati</taxon>
        <taxon>Actinomycetota</taxon>
        <taxon>Actinomycetes</taxon>
        <taxon>Micrococcales</taxon>
        <taxon>Micrococcaceae</taxon>
        <taxon>Galactobacter</taxon>
    </lineage>
</organism>
<name>A0A399J6C2_9MICC</name>
<gene>
    <name evidence="1" type="ORF">DWB68_15650</name>
</gene>